<protein>
    <submittedName>
        <fullName evidence="2">ATP-binding protein</fullName>
    </submittedName>
</protein>
<dbReference type="SMART" id="SM00382">
    <property type="entry name" value="AAA"/>
    <property type="match status" value="1"/>
</dbReference>
<dbReference type="CDD" id="cd00009">
    <property type="entry name" value="AAA"/>
    <property type="match status" value="1"/>
</dbReference>
<name>A0A955I6B3_9BACT</name>
<dbReference type="Pfam" id="PF01078">
    <property type="entry name" value="Mg_chelatase"/>
    <property type="match status" value="1"/>
</dbReference>
<proteinExistence type="predicted"/>
<reference evidence="2" key="1">
    <citation type="submission" date="2020-04" db="EMBL/GenBank/DDBJ databases">
        <authorList>
            <person name="Zhang T."/>
        </authorList>
    </citation>
    <scope>NUCLEOTIDE SEQUENCE</scope>
    <source>
        <strain evidence="2">HKST-UBA16</strain>
    </source>
</reference>
<sequence>MFFRAITFIPNLPFAKKVFVEATVMKGLPLTKIYGVSQGSSRALKDKLYSAMKISGFKIPQRKITVNFSSEISKGENFHELPIAIAILAASKQIKLNEEVFAFGKLGLNGEVNKSNGIYLFLEGVSKTNRNNPVIIANTNQNEVELAFPKLQVSTIKTLSELRKLPTKNKNTKVKYLQEEPISQISFYVPQNIHRALKIGMTGRHSMLLLGPPGCGKTTLAHELRESLPQANKEEILHISKASSLHSDDIVKNKRPLTELNLSNFKSIKNFFPKQIVFSAGGVLLIDELFRINKSLLYSLMQPLEKNRTSFDDGSILPVDLQFIATANPCRCGYSGIDDNRCKCTAYQLVQYKQNVSKAFLDRIDLIIKLNPSPNGNTKKLQISELIPLDWRLARSRTTHQYNVKMSIKAQHYLEVMIDKRRISIRDKVRITNLAQTISYIEKSRKIRSDHIIEAFALRESGRDF</sequence>
<organism evidence="2 3">
    <name type="scientific">Candidatus Dojkabacteria bacterium</name>
    <dbReference type="NCBI Taxonomy" id="2099670"/>
    <lineage>
        <taxon>Bacteria</taxon>
        <taxon>Candidatus Dojkabacteria</taxon>
    </lineage>
</organism>
<dbReference type="Pfam" id="PF13335">
    <property type="entry name" value="Mg_chelatase_C"/>
    <property type="match status" value="1"/>
</dbReference>
<evidence type="ECO:0000313" key="2">
    <source>
        <dbReference type="EMBL" id="MCA9375358.1"/>
    </source>
</evidence>
<reference evidence="2" key="2">
    <citation type="journal article" date="2021" name="Microbiome">
        <title>Successional dynamics and alternative stable states in a saline activated sludge microbial community over 9 years.</title>
        <authorList>
            <person name="Wang Y."/>
            <person name="Ye J."/>
            <person name="Ju F."/>
            <person name="Liu L."/>
            <person name="Boyd J.A."/>
            <person name="Deng Y."/>
            <person name="Parks D.H."/>
            <person name="Jiang X."/>
            <person name="Yin X."/>
            <person name="Woodcroft B.J."/>
            <person name="Tyson G.W."/>
            <person name="Hugenholtz P."/>
            <person name="Polz M.F."/>
            <person name="Zhang T."/>
        </authorList>
    </citation>
    <scope>NUCLEOTIDE SEQUENCE</scope>
    <source>
        <strain evidence="2">HKST-UBA16</strain>
    </source>
</reference>
<dbReference type="InterPro" id="IPR003593">
    <property type="entry name" value="AAA+_ATPase"/>
</dbReference>
<dbReference type="InterPro" id="IPR027417">
    <property type="entry name" value="P-loop_NTPase"/>
</dbReference>
<dbReference type="SUPFAM" id="SSF54211">
    <property type="entry name" value="Ribosomal protein S5 domain 2-like"/>
    <property type="match status" value="1"/>
</dbReference>
<dbReference type="SUPFAM" id="SSF52540">
    <property type="entry name" value="P-loop containing nucleoside triphosphate hydrolases"/>
    <property type="match status" value="1"/>
</dbReference>
<dbReference type="InterPro" id="IPR000523">
    <property type="entry name" value="Mg_chelatse_chII-like_cat_dom"/>
</dbReference>
<dbReference type="EMBL" id="JAGQLM010000155">
    <property type="protein sequence ID" value="MCA9375358.1"/>
    <property type="molecule type" value="Genomic_DNA"/>
</dbReference>
<comment type="caution">
    <text evidence="2">The sequence shown here is derived from an EMBL/GenBank/DDBJ whole genome shotgun (WGS) entry which is preliminary data.</text>
</comment>
<dbReference type="InterPro" id="IPR050764">
    <property type="entry name" value="CbbQ/NirQ/NorQ/GpvN"/>
</dbReference>
<dbReference type="InterPro" id="IPR014721">
    <property type="entry name" value="Ribsml_uS5_D2-typ_fold_subgr"/>
</dbReference>
<dbReference type="InterPro" id="IPR020568">
    <property type="entry name" value="Ribosomal_Su5_D2-typ_SF"/>
</dbReference>
<dbReference type="InterPro" id="IPR025158">
    <property type="entry name" value="Mg_chelat-rel_C"/>
</dbReference>
<dbReference type="Proteomes" id="UP000748332">
    <property type="component" value="Unassembled WGS sequence"/>
</dbReference>
<dbReference type="AlphaFoldDB" id="A0A955I6B3"/>
<evidence type="ECO:0000313" key="3">
    <source>
        <dbReference type="Proteomes" id="UP000748332"/>
    </source>
</evidence>
<dbReference type="GO" id="GO:0005524">
    <property type="term" value="F:ATP binding"/>
    <property type="evidence" value="ECO:0007669"/>
    <property type="project" value="UniProtKB-KW"/>
</dbReference>
<evidence type="ECO:0000259" key="1">
    <source>
        <dbReference type="SMART" id="SM00382"/>
    </source>
</evidence>
<keyword evidence="2" id="KW-0547">Nucleotide-binding</keyword>
<feature type="domain" description="AAA+ ATPase" evidence="1">
    <location>
        <begin position="203"/>
        <end position="374"/>
    </location>
</feature>
<dbReference type="Gene3D" id="3.40.50.300">
    <property type="entry name" value="P-loop containing nucleotide triphosphate hydrolases"/>
    <property type="match status" value="1"/>
</dbReference>
<gene>
    <name evidence="2" type="ORF">KC622_03440</name>
</gene>
<dbReference type="PANTHER" id="PTHR42759">
    <property type="entry name" value="MOXR FAMILY PROTEIN"/>
    <property type="match status" value="1"/>
</dbReference>
<keyword evidence="2" id="KW-0067">ATP-binding</keyword>
<dbReference type="Gene3D" id="3.30.230.10">
    <property type="match status" value="1"/>
</dbReference>
<accession>A0A955I6B3</accession>
<dbReference type="Pfam" id="PF13541">
    <property type="entry name" value="ChlI"/>
    <property type="match status" value="1"/>
</dbReference>
<dbReference type="PANTHER" id="PTHR42759:SF1">
    <property type="entry name" value="MAGNESIUM-CHELATASE SUBUNIT CHLD"/>
    <property type="match status" value="1"/>
</dbReference>